<evidence type="ECO:0000313" key="1">
    <source>
        <dbReference type="EMBL" id="AXK48212.1"/>
    </source>
</evidence>
<protein>
    <submittedName>
        <fullName evidence="1">Uncharacterized protein</fullName>
    </submittedName>
</protein>
<sequence length="30" mass="3453">MDRLITILLLVSALMTIYYAFFDQAKVFVG</sequence>
<name>A0AAD0VLG9_9BACT</name>
<accession>A0AAD0VLG9</accession>
<reference evidence="1 2" key="1">
    <citation type="submission" date="2018-07" db="EMBL/GenBank/DDBJ databases">
        <title>Complete genome of the Arcobacter trophiarum type strain LMG 25534.</title>
        <authorList>
            <person name="Miller W.G."/>
            <person name="Yee E."/>
        </authorList>
    </citation>
    <scope>NUCLEOTIDE SEQUENCE [LARGE SCALE GENOMIC DNA]</scope>
    <source>
        <strain evidence="1 2">LMG 25534</strain>
    </source>
</reference>
<gene>
    <name evidence="1" type="ORF">ATR_0327</name>
</gene>
<dbReference type="KEGG" id="atp:ATR_0327"/>
<proteinExistence type="predicted"/>
<dbReference type="Proteomes" id="UP000254504">
    <property type="component" value="Chromosome"/>
</dbReference>
<evidence type="ECO:0000313" key="2">
    <source>
        <dbReference type="Proteomes" id="UP000254504"/>
    </source>
</evidence>
<dbReference type="EMBL" id="CP031367">
    <property type="protein sequence ID" value="AXK48212.1"/>
    <property type="molecule type" value="Genomic_DNA"/>
</dbReference>
<dbReference type="AlphaFoldDB" id="A0AAD0VLG9"/>
<organism evidence="1 2">
    <name type="scientific">Aliarcobacter trophiarum LMG 25534</name>
    <dbReference type="NCBI Taxonomy" id="1032241"/>
    <lineage>
        <taxon>Bacteria</taxon>
        <taxon>Pseudomonadati</taxon>
        <taxon>Campylobacterota</taxon>
        <taxon>Epsilonproteobacteria</taxon>
        <taxon>Campylobacterales</taxon>
        <taxon>Arcobacteraceae</taxon>
        <taxon>Aliarcobacter</taxon>
    </lineage>
</organism>